<dbReference type="HOGENOM" id="CLU_333913_0_0_9"/>
<organism evidence="4 5">
    <name type="scientific">Acidaminococcus fermentans (strain ATCC 25085 / DSM 20731 / CCUG 9996 / CIP 106432 / VR4)</name>
    <dbReference type="NCBI Taxonomy" id="591001"/>
    <lineage>
        <taxon>Bacteria</taxon>
        <taxon>Bacillati</taxon>
        <taxon>Bacillota</taxon>
        <taxon>Negativicutes</taxon>
        <taxon>Acidaminococcales</taxon>
        <taxon>Acidaminococcaceae</taxon>
        <taxon>Acidaminococcus</taxon>
    </lineage>
</organism>
<evidence type="ECO:0000313" key="5">
    <source>
        <dbReference type="Proteomes" id="UP000001902"/>
    </source>
</evidence>
<dbReference type="eggNOG" id="COG5519">
    <property type="taxonomic scope" value="Bacteria"/>
</dbReference>
<dbReference type="AlphaFoldDB" id="D2RMK1"/>
<dbReference type="Pfam" id="PF06048">
    <property type="entry name" value="DUF927"/>
    <property type="match status" value="1"/>
</dbReference>
<evidence type="ECO:0008006" key="6">
    <source>
        <dbReference type="Google" id="ProtNLM"/>
    </source>
</evidence>
<dbReference type="EMBL" id="CP001859">
    <property type="protein sequence ID" value="ADB48303.1"/>
    <property type="molecule type" value="Genomic_DNA"/>
</dbReference>
<evidence type="ECO:0000256" key="1">
    <source>
        <dbReference type="SAM" id="MobiDB-lite"/>
    </source>
</evidence>
<dbReference type="RefSeq" id="WP_012939283.1">
    <property type="nucleotide sequence ID" value="NC_013740.1"/>
</dbReference>
<dbReference type="CDD" id="cd01029">
    <property type="entry name" value="TOPRIM_primases"/>
    <property type="match status" value="1"/>
</dbReference>
<dbReference type="Pfam" id="PF18662">
    <property type="entry name" value="HTH_56"/>
    <property type="match status" value="1"/>
</dbReference>
<gene>
    <name evidence="4" type="ordered locus">Acfer_1951</name>
</gene>
<proteinExistence type="predicted"/>
<dbReference type="InterPro" id="IPR040538">
    <property type="entry name" value="Cch_HTH"/>
</dbReference>
<dbReference type="KEGG" id="afn:Acfer_1951"/>
<keyword evidence="5" id="KW-1185">Reference proteome</keyword>
<evidence type="ECO:0000313" key="4">
    <source>
        <dbReference type="EMBL" id="ADB48303.1"/>
    </source>
</evidence>
<feature type="region of interest" description="Disordered" evidence="1">
    <location>
        <begin position="74"/>
        <end position="94"/>
    </location>
</feature>
<feature type="domain" description="DUF927" evidence="2">
    <location>
        <begin position="395"/>
        <end position="654"/>
    </location>
</feature>
<dbReference type="InterPro" id="IPR034154">
    <property type="entry name" value="TOPRIM_DnaG/twinkle"/>
</dbReference>
<dbReference type="InterPro" id="IPR009270">
    <property type="entry name" value="DUF927"/>
</dbReference>
<evidence type="ECO:0000259" key="2">
    <source>
        <dbReference type="Pfam" id="PF06048"/>
    </source>
</evidence>
<dbReference type="Proteomes" id="UP000001902">
    <property type="component" value="Chromosome"/>
</dbReference>
<feature type="domain" description="Cch helix turn helix" evidence="3">
    <location>
        <begin position="790"/>
        <end position="867"/>
    </location>
</feature>
<protein>
    <recommendedName>
        <fullName evidence="6">DUF927 domain-containing protein</fullName>
    </recommendedName>
</protein>
<sequence>MNKKLYSLNEILSKCGEWHKRGENEWETACPVCGSDHHLYIKEVEDGKVLAFCHKCHASLPAVLKALGMNNGGNPVAAKPPAPAEPKKPKDHGKQVERIVYTYRDPDGREAYCKIREKFADGHKKFSFLYTDADGNLVYKKPKHCNNLYNLDKLDKLAKAAPDTPLYIVEGEKCADSMTAAGFLATSTNTGAESPNLSETDKEILGKFSNKIVIPDYDDPGRAYAEFWQQKQGARILPLPEIWPECPVKGDVADYFQADGDPEKIRNYQFPAQEEAAAPDLETCQEEQIVEYFKTLDKAQLTSPKLFARICAIEDTAKRQRVESLATFRASDLSIKREFDKNYRAFMHEQAKKGNGNQEEHYTQFPGQPLQLRCGDWIADEEGVRKFVLLGNGNTKREDASSIPLLPSAIYENQETGTEKIELSFFKYGKWKQILVPRSIVANKTKIIALADDGIEVTSENSSFLVKYISDVVNSNQDTLPRVASIGHMGWDPKEEYGEFVPYSDSIQPDVGDQFGALLKALEPKGTLPEWYKIVCPLLKSPYMRMTIAASLASVLIGPMHALPFILHLWGGTGAGKTVALKVAASIWGNPDEGKMVDTMNNTINYIMDKAGVLYSIPFFGDELQTIKGNGGNYDSLIYRVTGQTNRGRLRANGSMVRRLSWQNSFLFTGEEPITQSNSGGGAINRVIELECTEKIIQDGNGTVAAIADCHGVLGRAFVAQARQSQDTNRKVFKQFEKELQDMGGTGKQVQALALMLTAYDLLQSMAPAGCPVLTVGDVKGCIKTEQEVDVPQRAYEYVCGQIGINQNKFVMNGINPKGETWGEVFGDNTVDIFREALEGILKEAGYSLRAVKREWLKRGYMKRYRKDGIFGRGSIAGITSNHIGTLVLDRE</sequence>
<evidence type="ECO:0000259" key="3">
    <source>
        <dbReference type="Pfam" id="PF18662"/>
    </source>
</evidence>
<feature type="compositionally biased region" description="Basic and acidic residues" evidence="1">
    <location>
        <begin position="85"/>
        <end position="94"/>
    </location>
</feature>
<dbReference type="OrthoDB" id="158067at2"/>
<accession>D2RMK1</accession>
<dbReference type="GeneID" id="78335649"/>
<dbReference type="STRING" id="591001.Acfer_1951"/>
<reference evidence="4 5" key="1">
    <citation type="journal article" date="2010" name="Stand. Genomic Sci.">
        <title>Complete genome sequence of Acidaminococcus fermentans type strain (VR4).</title>
        <authorList>
            <person name="Chang Y.J."/>
            <person name="Pukall R."/>
            <person name="Saunders E."/>
            <person name="Lapidus A."/>
            <person name="Copeland A."/>
            <person name="Nolan M."/>
            <person name="Glavina Del Rio T."/>
            <person name="Lucas S."/>
            <person name="Chen F."/>
            <person name="Tice H."/>
            <person name="Cheng J.F."/>
            <person name="Han C."/>
            <person name="Detter J.C."/>
            <person name="Bruce D."/>
            <person name="Goodwin L."/>
            <person name="Pitluck S."/>
            <person name="Mikhailova N."/>
            <person name="Liolios K."/>
            <person name="Pati A."/>
            <person name="Ivanova N."/>
            <person name="Mavromatis K."/>
            <person name="Chen A."/>
            <person name="Palaniappan K."/>
            <person name="Land M."/>
            <person name="Hauser L."/>
            <person name="Jeffries C.D."/>
            <person name="Brettin T."/>
            <person name="Rohde M."/>
            <person name="Goker M."/>
            <person name="Bristow J."/>
            <person name="Eisen J.A."/>
            <person name="Markowitz V."/>
            <person name="Hugenholtz P."/>
            <person name="Kyrpides N.C."/>
            <person name="Klenk H.P."/>
        </authorList>
    </citation>
    <scope>NUCLEOTIDE SEQUENCE [LARGE SCALE GENOMIC DNA]</scope>
    <source>
        <strain evidence="5">ATCC 25085 / DSM 20731 / CCUG 9996 / CIP 106432 / VR4</strain>
    </source>
</reference>
<name>D2RMK1_ACIFV</name>
<dbReference type="Gene3D" id="3.40.1360.10">
    <property type="match status" value="1"/>
</dbReference>